<keyword evidence="2" id="KW-1185">Reference proteome</keyword>
<dbReference type="EMBL" id="JALLPJ020001114">
    <property type="protein sequence ID" value="KAL3776152.1"/>
    <property type="molecule type" value="Genomic_DNA"/>
</dbReference>
<name>A0ABD3NLU1_9STRA</name>
<dbReference type="Proteomes" id="UP001530400">
    <property type="component" value="Unassembled WGS sequence"/>
</dbReference>
<proteinExistence type="predicted"/>
<organism evidence="1 2">
    <name type="scientific">Cyclotella atomus</name>
    <dbReference type="NCBI Taxonomy" id="382360"/>
    <lineage>
        <taxon>Eukaryota</taxon>
        <taxon>Sar</taxon>
        <taxon>Stramenopiles</taxon>
        <taxon>Ochrophyta</taxon>
        <taxon>Bacillariophyta</taxon>
        <taxon>Coscinodiscophyceae</taxon>
        <taxon>Thalassiosirophycidae</taxon>
        <taxon>Stephanodiscales</taxon>
        <taxon>Stephanodiscaceae</taxon>
        <taxon>Cyclotella</taxon>
    </lineage>
</organism>
<sequence length="150" mass="16590">MRLALQTAKSQGISALPRAQQNLISRQKDGVSWVYLLVIEEFLILKDVDIQRSNGYLDACDNIEATRKRAVMQKGATWIRPSKNDKEGIQSMIRASIASADEGTRIIPFTPELTELVGAPGVIRVRANGYMSACNIFADGKHKTIVNHAH</sequence>
<gene>
    <name evidence="1" type="ORF">ACHAWO_004473</name>
</gene>
<evidence type="ECO:0000313" key="1">
    <source>
        <dbReference type="EMBL" id="KAL3776152.1"/>
    </source>
</evidence>
<dbReference type="AlphaFoldDB" id="A0ABD3NLU1"/>
<evidence type="ECO:0000313" key="2">
    <source>
        <dbReference type="Proteomes" id="UP001530400"/>
    </source>
</evidence>
<accession>A0ABD3NLU1</accession>
<protein>
    <submittedName>
        <fullName evidence="1">Uncharacterized protein</fullName>
    </submittedName>
</protein>
<comment type="caution">
    <text evidence="1">The sequence shown here is derived from an EMBL/GenBank/DDBJ whole genome shotgun (WGS) entry which is preliminary data.</text>
</comment>
<reference evidence="1 2" key="1">
    <citation type="submission" date="2024-10" db="EMBL/GenBank/DDBJ databases">
        <title>Updated reference genomes for cyclostephanoid diatoms.</title>
        <authorList>
            <person name="Roberts W.R."/>
            <person name="Alverson A.J."/>
        </authorList>
    </citation>
    <scope>NUCLEOTIDE SEQUENCE [LARGE SCALE GENOMIC DNA]</scope>
    <source>
        <strain evidence="1 2">AJA010-31</strain>
    </source>
</reference>